<feature type="transmembrane region" description="Helical" evidence="14">
    <location>
        <begin position="184"/>
        <end position="204"/>
    </location>
</feature>
<evidence type="ECO:0000256" key="5">
    <source>
        <dbReference type="ARBA" id="ARBA00022679"/>
    </source>
</evidence>
<gene>
    <name evidence="14" type="primary">cyoE</name>
    <name evidence="15" type="ORF">SAMN05192555_101361</name>
</gene>
<evidence type="ECO:0000256" key="7">
    <source>
        <dbReference type="ARBA" id="ARBA00022989"/>
    </source>
</evidence>
<dbReference type="InterPro" id="IPR044878">
    <property type="entry name" value="UbiA_sf"/>
</dbReference>
<feature type="transmembrane region" description="Helical" evidence="14">
    <location>
        <begin position="283"/>
        <end position="302"/>
    </location>
</feature>
<protein>
    <recommendedName>
        <fullName evidence="11 14">Protoheme IX farnesyltransferase</fullName>
        <ecNumber evidence="3 14">2.5.1.141</ecNumber>
    </recommendedName>
    <alternativeName>
        <fullName evidence="12 14">Heme B farnesyltransferase</fullName>
    </alternativeName>
    <alternativeName>
        <fullName evidence="10 14">Heme O synthase</fullName>
    </alternativeName>
</protein>
<evidence type="ECO:0000256" key="3">
    <source>
        <dbReference type="ARBA" id="ARBA00012292"/>
    </source>
</evidence>
<accession>A0A1G9FBM1</accession>
<keyword evidence="5 14" id="KW-0808">Transferase</keyword>
<dbReference type="NCBIfam" id="TIGR01473">
    <property type="entry name" value="cyoE_ctaB"/>
    <property type="match status" value="1"/>
</dbReference>
<evidence type="ECO:0000256" key="8">
    <source>
        <dbReference type="ARBA" id="ARBA00023133"/>
    </source>
</evidence>
<feature type="transmembrane region" description="Helical" evidence="14">
    <location>
        <begin position="103"/>
        <end position="125"/>
    </location>
</feature>
<comment type="function">
    <text evidence="14">Converts heme B (protoheme IX) to heme O by substitution of the vinyl group on carbon 2 of heme B porphyrin ring with a hydroxyethyl farnesyl side group.</text>
</comment>
<reference evidence="16" key="1">
    <citation type="submission" date="2016-10" db="EMBL/GenBank/DDBJ databases">
        <authorList>
            <person name="Varghese N."/>
            <person name="Submissions S."/>
        </authorList>
    </citation>
    <scope>NUCLEOTIDE SEQUENCE [LARGE SCALE GENOMIC DNA]</scope>
    <source>
        <strain evidence="16">AAP</strain>
    </source>
</reference>
<dbReference type="Gene3D" id="1.10.357.140">
    <property type="entry name" value="UbiA prenyltransferase"/>
    <property type="match status" value="1"/>
</dbReference>
<keyword evidence="6 14" id="KW-0812">Transmembrane</keyword>
<dbReference type="AlphaFoldDB" id="A0A1G9FBM1"/>
<organism evidence="15 16">
    <name type="scientific">Franzmannia pantelleriensis</name>
    <dbReference type="NCBI Taxonomy" id="48727"/>
    <lineage>
        <taxon>Bacteria</taxon>
        <taxon>Pseudomonadati</taxon>
        <taxon>Pseudomonadota</taxon>
        <taxon>Gammaproteobacteria</taxon>
        <taxon>Oceanospirillales</taxon>
        <taxon>Halomonadaceae</taxon>
        <taxon>Franzmannia</taxon>
    </lineage>
</organism>
<comment type="miscellaneous">
    <text evidence="14">Carbon 2 of the heme B porphyrin ring is defined according to the Fischer nomenclature.</text>
</comment>
<dbReference type="InterPro" id="IPR006369">
    <property type="entry name" value="Protohaem_IX_farnesylTrfase"/>
</dbReference>
<dbReference type="PANTHER" id="PTHR43448:SF7">
    <property type="entry name" value="4-HYDROXYBENZOATE SOLANESYLTRANSFERASE"/>
    <property type="match status" value="1"/>
</dbReference>
<dbReference type="RefSeq" id="WP_089656797.1">
    <property type="nucleotide sequence ID" value="NZ_FNGH01000001.1"/>
</dbReference>
<dbReference type="EMBL" id="FNGH01000001">
    <property type="protein sequence ID" value="SDK85750.1"/>
    <property type="molecule type" value="Genomic_DNA"/>
</dbReference>
<evidence type="ECO:0000313" key="15">
    <source>
        <dbReference type="EMBL" id="SDK85750.1"/>
    </source>
</evidence>
<feature type="transmembrane region" description="Helical" evidence="14">
    <location>
        <begin position="131"/>
        <end position="150"/>
    </location>
</feature>
<keyword evidence="4 14" id="KW-1003">Cell membrane</keyword>
<evidence type="ECO:0000256" key="1">
    <source>
        <dbReference type="ARBA" id="ARBA00004651"/>
    </source>
</evidence>
<evidence type="ECO:0000256" key="2">
    <source>
        <dbReference type="ARBA" id="ARBA00004919"/>
    </source>
</evidence>
<keyword evidence="8 14" id="KW-0350">Heme biosynthesis</keyword>
<evidence type="ECO:0000256" key="14">
    <source>
        <dbReference type="HAMAP-Rule" id="MF_00154"/>
    </source>
</evidence>
<comment type="catalytic activity">
    <reaction evidence="13 14">
        <text>heme b + (2E,6E)-farnesyl diphosphate + H2O = Fe(II)-heme o + diphosphate</text>
        <dbReference type="Rhea" id="RHEA:28070"/>
        <dbReference type="ChEBI" id="CHEBI:15377"/>
        <dbReference type="ChEBI" id="CHEBI:33019"/>
        <dbReference type="ChEBI" id="CHEBI:60344"/>
        <dbReference type="ChEBI" id="CHEBI:60530"/>
        <dbReference type="ChEBI" id="CHEBI:175763"/>
        <dbReference type="EC" id="2.5.1.141"/>
    </reaction>
</comment>
<keyword evidence="9 14" id="KW-0472">Membrane</keyword>
<dbReference type="OrthoDB" id="9814417at2"/>
<dbReference type="NCBIfam" id="NF003349">
    <property type="entry name" value="PRK04375.1-2"/>
    <property type="match status" value="1"/>
</dbReference>
<evidence type="ECO:0000256" key="9">
    <source>
        <dbReference type="ARBA" id="ARBA00023136"/>
    </source>
</evidence>
<feature type="transmembrane region" description="Helical" evidence="14">
    <location>
        <begin position="225"/>
        <end position="247"/>
    </location>
</feature>
<dbReference type="GO" id="GO:0048034">
    <property type="term" value="P:heme O biosynthetic process"/>
    <property type="evidence" value="ECO:0007669"/>
    <property type="project" value="UniProtKB-UniRule"/>
</dbReference>
<feature type="transmembrane region" description="Helical" evidence="14">
    <location>
        <begin position="36"/>
        <end position="55"/>
    </location>
</feature>
<evidence type="ECO:0000313" key="16">
    <source>
        <dbReference type="Proteomes" id="UP000199107"/>
    </source>
</evidence>
<dbReference type="GO" id="GO:0008495">
    <property type="term" value="F:protoheme IX farnesyltransferase activity"/>
    <property type="evidence" value="ECO:0007669"/>
    <property type="project" value="UniProtKB-UniRule"/>
</dbReference>
<feature type="transmembrane region" description="Helical" evidence="14">
    <location>
        <begin position="157"/>
        <end position="178"/>
    </location>
</feature>
<sequence>MRNAAIEQGELLAGRESSLTVAWQWRDLVTLCKPRVVIVMLACALVGMALATPGIPPLASVVYGLAGIALCAGGAAAYNHVLDRRLDAMMVRTSRRPLATQRLPTHYALLWATGLSVLGFTLLLWQVNALTAWLTLASLVGYALIYTAFLKRATPQNIVIGGVAGAAPPLLGWTAVTGQLGAEPLLLLLIVFAWTPPHFWALAIHKRDEYAKAGVPMLPVTHGDAFTRLQVWLYGWLTVAVTLMPFVIGMSGMIYLVGVTALNARFMFWNWKVWRGRDEQAPINAFWFSIRYILGVFGVLLFDHYAVNWVM</sequence>
<evidence type="ECO:0000256" key="12">
    <source>
        <dbReference type="ARBA" id="ARBA00042475"/>
    </source>
</evidence>
<dbReference type="STRING" id="48727.SAMN05192555_101361"/>
<dbReference type="PANTHER" id="PTHR43448">
    <property type="entry name" value="PROTOHEME IX FARNESYLTRANSFERASE, MITOCHONDRIAL"/>
    <property type="match status" value="1"/>
</dbReference>
<dbReference type="Pfam" id="PF01040">
    <property type="entry name" value="UbiA"/>
    <property type="match status" value="1"/>
</dbReference>
<proteinExistence type="inferred from homology"/>
<keyword evidence="16" id="KW-1185">Reference proteome</keyword>
<dbReference type="HAMAP" id="MF_00154">
    <property type="entry name" value="CyoE_CtaB"/>
    <property type="match status" value="1"/>
</dbReference>
<dbReference type="UniPathway" id="UPA00834">
    <property type="reaction ID" value="UER00712"/>
</dbReference>
<dbReference type="Proteomes" id="UP000199107">
    <property type="component" value="Unassembled WGS sequence"/>
</dbReference>
<comment type="similarity">
    <text evidence="14">Belongs to the UbiA prenyltransferase family. Protoheme IX farnesyltransferase subfamily.</text>
</comment>
<comment type="pathway">
    <text evidence="2 14">Porphyrin-containing compound metabolism; heme O biosynthesis; heme O from protoheme: step 1/1.</text>
</comment>
<evidence type="ECO:0000256" key="11">
    <source>
        <dbReference type="ARBA" id="ARBA00040810"/>
    </source>
</evidence>
<evidence type="ECO:0000256" key="4">
    <source>
        <dbReference type="ARBA" id="ARBA00022475"/>
    </source>
</evidence>
<evidence type="ECO:0000256" key="13">
    <source>
        <dbReference type="ARBA" id="ARBA00047690"/>
    </source>
</evidence>
<evidence type="ECO:0000256" key="10">
    <source>
        <dbReference type="ARBA" id="ARBA00030253"/>
    </source>
</evidence>
<name>A0A1G9FBM1_9GAMM</name>
<dbReference type="GO" id="GO:0005886">
    <property type="term" value="C:plasma membrane"/>
    <property type="evidence" value="ECO:0007669"/>
    <property type="project" value="UniProtKB-SubCell"/>
</dbReference>
<dbReference type="InterPro" id="IPR000537">
    <property type="entry name" value="UbiA_prenyltransferase"/>
</dbReference>
<keyword evidence="7 14" id="KW-1133">Transmembrane helix</keyword>
<comment type="subcellular location">
    <subcellularLocation>
        <location evidence="1 14">Cell membrane</location>
        <topology evidence="1 14">Multi-pass membrane protein</topology>
    </subcellularLocation>
</comment>
<evidence type="ECO:0000256" key="6">
    <source>
        <dbReference type="ARBA" id="ARBA00022692"/>
    </source>
</evidence>
<feature type="transmembrane region" description="Helical" evidence="14">
    <location>
        <begin position="61"/>
        <end position="82"/>
    </location>
</feature>
<dbReference type="CDD" id="cd13957">
    <property type="entry name" value="PT_UbiA_Cox10"/>
    <property type="match status" value="1"/>
</dbReference>
<dbReference type="EC" id="2.5.1.141" evidence="3 14"/>